<dbReference type="EMBL" id="KB311475">
    <property type="protein sequence ID" value="ELT89207.1"/>
    <property type="molecule type" value="Genomic_DNA"/>
</dbReference>
<dbReference type="HOGENOM" id="CLU_2906213_0_0_1"/>
<organism evidence="1">
    <name type="scientific">Capitella teleta</name>
    <name type="common">Polychaete worm</name>
    <dbReference type="NCBI Taxonomy" id="283909"/>
    <lineage>
        <taxon>Eukaryota</taxon>
        <taxon>Metazoa</taxon>
        <taxon>Spiralia</taxon>
        <taxon>Lophotrochozoa</taxon>
        <taxon>Annelida</taxon>
        <taxon>Polychaeta</taxon>
        <taxon>Sedentaria</taxon>
        <taxon>Scolecida</taxon>
        <taxon>Capitellidae</taxon>
        <taxon>Capitella</taxon>
    </lineage>
</organism>
<keyword evidence="3" id="KW-1185">Reference proteome</keyword>
<dbReference type="AlphaFoldDB" id="R7TCJ3"/>
<evidence type="ECO:0000313" key="2">
    <source>
        <dbReference type="EnsemblMetazoa" id="CapteP129712"/>
    </source>
</evidence>
<dbReference type="EnsemblMetazoa" id="CapteT129712">
    <property type="protein sequence ID" value="CapteP129712"/>
    <property type="gene ID" value="CapteG129712"/>
</dbReference>
<gene>
    <name evidence="1" type="ORF">CAPTEDRAFT_129712</name>
</gene>
<proteinExistence type="predicted"/>
<reference evidence="3" key="1">
    <citation type="submission" date="2012-12" db="EMBL/GenBank/DDBJ databases">
        <authorList>
            <person name="Hellsten U."/>
            <person name="Grimwood J."/>
            <person name="Chapman J.A."/>
            <person name="Shapiro H."/>
            <person name="Aerts A."/>
            <person name="Otillar R.P."/>
            <person name="Terry A.Y."/>
            <person name="Boore J.L."/>
            <person name="Simakov O."/>
            <person name="Marletaz F."/>
            <person name="Cho S.-J."/>
            <person name="Edsinger-Gonzales E."/>
            <person name="Havlak P."/>
            <person name="Kuo D.-H."/>
            <person name="Larsson T."/>
            <person name="Lv J."/>
            <person name="Arendt D."/>
            <person name="Savage R."/>
            <person name="Osoegawa K."/>
            <person name="de Jong P."/>
            <person name="Lindberg D.R."/>
            <person name="Seaver E.C."/>
            <person name="Weisblat D.A."/>
            <person name="Putnam N.H."/>
            <person name="Grigoriev I.V."/>
            <person name="Rokhsar D.S."/>
        </authorList>
    </citation>
    <scope>NUCLEOTIDE SEQUENCE</scope>
    <source>
        <strain evidence="3">I ESC-2004</strain>
    </source>
</reference>
<evidence type="ECO:0000313" key="3">
    <source>
        <dbReference type="Proteomes" id="UP000014760"/>
    </source>
</evidence>
<dbReference type="STRING" id="283909.R7TCJ3"/>
<dbReference type="OrthoDB" id="6153050at2759"/>
<sequence length="62" mass="7367">MEDNINATCRTACYHLCNIRRTRKVLSYESCEQLIHAFITSRNDYCNSLYFNLRNRLLSKCS</sequence>
<reference evidence="2" key="3">
    <citation type="submission" date="2015-06" db="UniProtKB">
        <authorList>
            <consortium name="EnsemblMetazoa"/>
        </authorList>
    </citation>
    <scope>IDENTIFICATION</scope>
</reference>
<evidence type="ECO:0000313" key="1">
    <source>
        <dbReference type="EMBL" id="ELT89207.1"/>
    </source>
</evidence>
<dbReference type="EMBL" id="AMQN01032863">
    <property type="status" value="NOT_ANNOTATED_CDS"/>
    <property type="molecule type" value="Genomic_DNA"/>
</dbReference>
<accession>R7TCJ3</accession>
<reference evidence="1 3" key="2">
    <citation type="journal article" date="2013" name="Nature">
        <title>Insights into bilaterian evolution from three spiralian genomes.</title>
        <authorList>
            <person name="Simakov O."/>
            <person name="Marletaz F."/>
            <person name="Cho S.J."/>
            <person name="Edsinger-Gonzales E."/>
            <person name="Havlak P."/>
            <person name="Hellsten U."/>
            <person name="Kuo D.H."/>
            <person name="Larsson T."/>
            <person name="Lv J."/>
            <person name="Arendt D."/>
            <person name="Savage R."/>
            <person name="Osoegawa K."/>
            <person name="de Jong P."/>
            <person name="Grimwood J."/>
            <person name="Chapman J.A."/>
            <person name="Shapiro H."/>
            <person name="Aerts A."/>
            <person name="Otillar R.P."/>
            <person name="Terry A.Y."/>
            <person name="Boore J.L."/>
            <person name="Grigoriev I.V."/>
            <person name="Lindberg D.R."/>
            <person name="Seaver E.C."/>
            <person name="Weisblat D.A."/>
            <person name="Putnam N.H."/>
            <person name="Rokhsar D.S."/>
        </authorList>
    </citation>
    <scope>NUCLEOTIDE SEQUENCE</scope>
    <source>
        <strain evidence="1 3">I ESC-2004</strain>
    </source>
</reference>
<protein>
    <submittedName>
        <fullName evidence="1 2">Uncharacterized protein</fullName>
    </submittedName>
</protein>
<name>R7TCJ3_CAPTE</name>
<dbReference type="Proteomes" id="UP000014760">
    <property type="component" value="Unassembled WGS sequence"/>
</dbReference>